<protein>
    <submittedName>
        <fullName evidence="2">Uncharacterized protein</fullName>
    </submittedName>
</protein>
<sequence>MEDARRGADHHHRPLACERTVVVADTVRVSAWRGAARVSELQSDRWASCSCVWERTGAELLASGRGPCTRWRRRRGEGGEGDWRSGTATTARRRGVSLSTT</sequence>
<evidence type="ECO:0000313" key="3">
    <source>
        <dbReference type="Proteomes" id="UP000015354"/>
    </source>
</evidence>
<evidence type="ECO:0000313" key="2">
    <source>
        <dbReference type="EMBL" id="EPY16511.1"/>
    </source>
</evidence>
<evidence type="ECO:0000256" key="1">
    <source>
        <dbReference type="SAM" id="MobiDB-lite"/>
    </source>
</evidence>
<dbReference type="EMBL" id="ATMH01011087">
    <property type="protein sequence ID" value="EPY16511.1"/>
    <property type="molecule type" value="Genomic_DNA"/>
</dbReference>
<dbReference type="AlphaFoldDB" id="S9UPB3"/>
<gene>
    <name evidence="2" type="ORF">STCU_11184</name>
</gene>
<comment type="caution">
    <text evidence="2">The sequence shown here is derived from an EMBL/GenBank/DDBJ whole genome shotgun (WGS) entry which is preliminary data.</text>
</comment>
<feature type="region of interest" description="Disordered" evidence="1">
    <location>
        <begin position="72"/>
        <end position="101"/>
    </location>
</feature>
<keyword evidence="3" id="KW-1185">Reference proteome</keyword>
<organism evidence="2 3">
    <name type="scientific">Strigomonas culicis</name>
    <dbReference type="NCBI Taxonomy" id="28005"/>
    <lineage>
        <taxon>Eukaryota</taxon>
        <taxon>Discoba</taxon>
        <taxon>Euglenozoa</taxon>
        <taxon>Kinetoplastea</taxon>
        <taxon>Metakinetoplastina</taxon>
        <taxon>Trypanosomatida</taxon>
        <taxon>Trypanosomatidae</taxon>
        <taxon>Strigomonadinae</taxon>
        <taxon>Strigomonas</taxon>
    </lineage>
</organism>
<dbReference type="Proteomes" id="UP000015354">
    <property type="component" value="Unassembled WGS sequence"/>
</dbReference>
<proteinExistence type="predicted"/>
<accession>S9UPB3</accession>
<reference evidence="2 3" key="1">
    <citation type="journal article" date="2013" name="PLoS ONE">
        <title>Predicting the Proteins of Angomonas deanei, Strigomonas culicis and Their Respective Endosymbionts Reveals New Aspects of the Trypanosomatidae Family.</title>
        <authorList>
            <person name="Motta M.C."/>
            <person name="Martins A.C."/>
            <person name="de Souza S.S."/>
            <person name="Catta-Preta C.M."/>
            <person name="Silva R."/>
            <person name="Klein C.C."/>
            <person name="de Almeida L.G."/>
            <person name="de Lima Cunha O."/>
            <person name="Ciapina L.P."/>
            <person name="Brocchi M."/>
            <person name="Colabardini A.C."/>
            <person name="de Araujo Lima B."/>
            <person name="Machado C.R."/>
            <person name="de Almeida Soares C.M."/>
            <person name="Probst C.M."/>
            <person name="de Menezes C.B."/>
            <person name="Thompson C.E."/>
            <person name="Bartholomeu D.C."/>
            <person name="Gradia D.F."/>
            <person name="Pavoni D.P."/>
            <person name="Grisard E.C."/>
            <person name="Fantinatti-Garboggini F."/>
            <person name="Marchini F.K."/>
            <person name="Rodrigues-Luiz G.F."/>
            <person name="Wagner G."/>
            <person name="Goldman G.H."/>
            <person name="Fietto J.L."/>
            <person name="Elias M.C."/>
            <person name="Goldman M.H."/>
            <person name="Sagot M.F."/>
            <person name="Pereira M."/>
            <person name="Stoco P.H."/>
            <person name="de Mendonca-Neto R.P."/>
            <person name="Teixeira S.M."/>
            <person name="Maciel T.E."/>
            <person name="de Oliveira Mendes T.A."/>
            <person name="Urmenyi T.P."/>
            <person name="de Souza W."/>
            <person name="Schenkman S."/>
            <person name="de Vasconcelos A.T."/>
        </authorList>
    </citation>
    <scope>NUCLEOTIDE SEQUENCE [LARGE SCALE GENOMIC DNA]</scope>
</reference>
<name>S9UPB3_9TRYP</name>